<evidence type="ECO:0000259" key="1">
    <source>
        <dbReference type="Pfam" id="PF01471"/>
    </source>
</evidence>
<dbReference type="InterPro" id="IPR036410">
    <property type="entry name" value="HSP_DnaJ_Cys-rich_dom_sf"/>
</dbReference>
<dbReference type="SUPFAM" id="SSF57938">
    <property type="entry name" value="DnaJ/Hsp40 cysteine-rich domain"/>
    <property type="match status" value="1"/>
</dbReference>
<dbReference type="Pfam" id="PF01471">
    <property type="entry name" value="PG_binding_1"/>
    <property type="match status" value="1"/>
</dbReference>
<feature type="domain" description="Peptidoglycan binding-like" evidence="1">
    <location>
        <begin position="9"/>
        <end position="54"/>
    </location>
</feature>
<reference evidence="2" key="1">
    <citation type="journal article" date="2019" name="Science">
        <title>Mutation of a bHLH transcription factor allowed almond domestication.</title>
        <authorList>
            <person name="Sanchez-Perez R."/>
            <person name="Pavan S."/>
            <person name="Mazzeo R."/>
            <person name="Moldovan C."/>
            <person name="Aiese Cigliano R."/>
            <person name="Del Cueto J."/>
            <person name="Ricciardi F."/>
            <person name="Lotti C."/>
            <person name="Ricciardi L."/>
            <person name="Dicenta F."/>
            <person name="Lopez-Marques R.L."/>
            <person name="Lindberg Moller B."/>
        </authorList>
    </citation>
    <scope>NUCLEOTIDE SEQUENCE</scope>
</reference>
<organism evidence="2">
    <name type="scientific">Prunus dulcis</name>
    <name type="common">Almond</name>
    <name type="synonym">Amygdalus dulcis</name>
    <dbReference type="NCBI Taxonomy" id="3755"/>
    <lineage>
        <taxon>Eukaryota</taxon>
        <taxon>Viridiplantae</taxon>
        <taxon>Streptophyta</taxon>
        <taxon>Embryophyta</taxon>
        <taxon>Tracheophyta</taxon>
        <taxon>Spermatophyta</taxon>
        <taxon>Magnoliopsida</taxon>
        <taxon>eudicotyledons</taxon>
        <taxon>Gunneridae</taxon>
        <taxon>Pentapetalae</taxon>
        <taxon>rosids</taxon>
        <taxon>fabids</taxon>
        <taxon>Rosales</taxon>
        <taxon>Rosaceae</taxon>
        <taxon>Amygdaloideae</taxon>
        <taxon>Amygdaleae</taxon>
        <taxon>Prunus</taxon>
    </lineage>
</organism>
<sequence>MQCSLRSIAKLGFYSGEEDMEFSSFSSGTKRAVKTWQASLDAPQDGIVTAELRTIIYDTNGAAVTSGTEISEVQQTLVKEGVTKVEVSEHRVFLLGENRWEDSSRLSRNQKKVGESKTMNTTTRCLTCREEGRLLCTECDGTGEPNIEEQQFLDWVEEGAKCPYCEGHGFTICDKIICISTVYYTSQRGSVKKGNDLQIRGIMFEP</sequence>
<dbReference type="InterPro" id="IPR036366">
    <property type="entry name" value="PGBDSf"/>
</dbReference>
<proteinExistence type="predicted"/>
<dbReference type="GO" id="GO:0003756">
    <property type="term" value="F:protein disulfide isomerase activity"/>
    <property type="evidence" value="ECO:0007669"/>
    <property type="project" value="TreeGrafter"/>
</dbReference>
<dbReference type="PANTHER" id="PTHR15852:SF16">
    <property type="entry name" value="PROTEIN DISULFIDE ISOMERASE PTAC5, CHLOROPLASTIC"/>
    <property type="match status" value="1"/>
</dbReference>
<accession>A0A4Y1R4I4</accession>
<dbReference type="PANTHER" id="PTHR15852">
    <property type="entry name" value="PLASTID TRANSCRIPTIONALLY ACTIVE PROTEIN"/>
    <property type="match status" value="1"/>
</dbReference>
<evidence type="ECO:0000313" key="2">
    <source>
        <dbReference type="EMBL" id="BBG99018.1"/>
    </source>
</evidence>
<name>A0A4Y1R4I4_PRUDU</name>
<dbReference type="AlphaFoldDB" id="A0A4Y1R4I4"/>
<dbReference type="GO" id="GO:0009507">
    <property type="term" value="C:chloroplast"/>
    <property type="evidence" value="ECO:0007669"/>
    <property type="project" value="TreeGrafter"/>
</dbReference>
<dbReference type="GO" id="GO:0009658">
    <property type="term" value="P:chloroplast organization"/>
    <property type="evidence" value="ECO:0007669"/>
    <property type="project" value="TreeGrafter"/>
</dbReference>
<gene>
    <name evidence="2" type="ORF">Prudu_008576</name>
</gene>
<dbReference type="InterPro" id="IPR002477">
    <property type="entry name" value="Peptidoglycan-bd-like"/>
</dbReference>
<protein>
    <submittedName>
        <fullName evidence="2">Plastid transcriptionally active 5</fullName>
    </submittedName>
</protein>
<dbReference type="Gene3D" id="1.10.101.10">
    <property type="entry name" value="PGBD-like superfamily/PGBD"/>
    <property type="match status" value="1"/>
</dbReference>
<dbReference type="EMBL" id="AP019299">
    <property type="protein sequence ID" value="BBG99018.1"/>
    <property type="molecule type" value="Genomic_DNA"/>
</dbReference>
<dbReference type="SUPFAM" id="SSF47090">
    <property type="entry name" value="PGBD-like"/>
    <property type="match status" value="1"/>
</dbReference>
<dbReference type="InterPro" id="IPR036365">
    <property type="entry name" value="PGBD-like_sf"/>
</dbReference>